<evidence type="ECO:0000313" key="1">
    <source>
        <dbReference type="EMBL" id="KAK7533849.1"/>
    </source>
</evidence>
<dbReference type="EMBL" id="JBBPEH010000009">
    <property type="protein sequence ID" value="KAK7533849.1"/>
    <property type="molecule type" value="Genomic_DNA"/>
</dbReference>
<evidence type="ECO:0000313" key="2">
    <source>
        <dbReference type="Proteomes" id="UP001360953"/>
    </source>
</evidence>
<reference evidence="1 2" key="1">
    <citation type="submission" date="2024-04" db="EMBL/GenBank/DDBJ databases">
        <title>Phyllosticta paracitricarpa is synonymous to the EU quarantine fungus P. citricarpa based on phylogenomic analyses.</title>
        <authorList>
            <consortium name="Lawrence Berkeley National Laboratory"/>
            <person name="Van ingen-buijs V.A."/>
            <person name="Van westerhoven A.C."/>
            <person name="Haridas S."/>
            <person name="Skiadas P."/>
            <person name="Martin F."/>
            <person name="Groenewald J.Z."/>
            <person name="Crous P.W."/>
            <person name="Seidl M.F."/>
        </authorList>
    </citation>
    <scope>NUCLEOTIDE SEQUENCE [LARGE SCALE GENOMIC DNA]</scope>
    <source>
        <strain evidence="1 2">CPC 17464</strain>
    </source>
</reference>
<proteinExistence type="predicted"/>
<gene>
    <name evidence="1" type="ORF">J3D65DRAFT_459171</name>
</gene>
<comment type="caution">
    <text evidence="1">The sequence shown here is derived from an EMBL/GenBank/DDBJ whole genome shotgun (WGS) entry which is preliminary data.</text>
</comment>
<dbReference type="Proteomes" id="UP001360953">
    <property type="component" value="Unassembled WGS sequence"/>
</dbReference>
<dbReference type="RefSeq" id="XP_066652888.1">
    <property type="nucleotide sequence ID" value="XM_066796418.1"/>
</dbReference>
<organism evidence="1 2">
    <name type="scientific">Phyllosticta citribraziliensis</name>
    <dbReference type="NCBI Taxonomy" id="989973"/>
    <lineage>
        <taxon>Eukaryota</taxon>
        <taxon>Fungi</taxon>
        <taxon>Dikarya</taxon>
        <taxon>Ascomycota</taxon>
        <taxon>Pezizomycotina</taxon>
        <taxon>Dothideomycetes</taxon>
        <taxon>Dothideomycetes incertae sedis</taxon>
        <taxon>Botryosphaeriales</taxon>
        <taxon>Phyllostictaceae</taxon>
        <taxon>Phyllosticta</taxon>
    </lineage>
</organism>
<keyword evidence="2" id="KW-1185">Reference proteome</keyword>
<dbReference type="GeneID" id="92029324"/>
<protein>
    <submittedName>
        <fullName evidence="1">Uncharacterized protein</fullName>
    </submittedName>
</protein>
<name>A0ABR1LF50_9PEZI</name>
<sequence length="165" mass="18741">MRGRADRRRRGIDRQVCSLLLRCVQRMGHRLLHLPSCSFVSFFQRPAFTDRTDEQTIPLAFLLSSCCSYSSRTRFSATLRTVCATRSRLAAVDSFKVSVSLRAHLLVCVFGSFCARSGERYWATRPFLGNGCLGVWWQDGPDYRWNVVIAGGRMLLAPEHCCRIG</sequence>
<accession>A0ABR1LF50</accession>